<dbReference type="EMBL" id="LK996017">
    <property type="protein sequence ID" value="CDX03712.1"/>
    <property type="molecule type" value="Genomic_DNA"/>
</dbReference>
<dbReference type="AlphaFoldDB" id="A0A098B5T8"/>
<dbReference type="SUPFAM" id="SSF55729">
    <property type="entry name" value="Acyl-CoA N-acyltransferases (Nat)"/>
    <property type="match status" value="1"/>
</dbReference>
<evidence type="ECO:0000259" key="1">
    <source>
        <dbReference type="PROSITE" id="PS51186"/>
    </source>
</evidence>
<keyword evidence="2" id="KW-0808">Transferase</keyword>
<gene>
    <name evidence="2" type="ORF">DPCES_3826</name>
</gene>
<organism evidence="2">
    <name type="scientific">Desulfitobacterium hafniense</name>
    <name type="common">Desulfitobacterium frappieri</name>
    <dbReference type="NCBI Taxonomy" id="49338"/>
    <lineage>
        <taxon>Bacteria</taxon>
        <taxon>Bacillati</taxon>
        <taxon>Bacillota</taxon>
        <taxon>Clostridia</taxon>
        <taxon>Eubacteriales</taxon>
        <taxon>Desulfitobacteriaceae</taxon>
        <taxon>Desulfitobacterium</taxon>
    </lineage>
</organism>
<protein>
    <submittedName>
        <fullName evidence="2">GCN5-related N-acetyltransferase</fullName>
    </submittedName>
</protein>
<evidence type="ECO:0000313" key="2">
    <source>
        <dbReference type="EMBL" id="CDX03712.1"/>
    </source>
</evidence>
<proteinExistence type="predicted"/>
<dbReference type="InterPro" id="IPR016181">
    <property type="entry name" value="Acyl_CoA_acyltransferase"/>
</dbReference>
<feature type="domain" description="N-acetyltransferase" evidence="1">
    <location>
        <begin position="1"/>
        <end position="147"/>
    </location>
</feature>
<sequence length="159" mass="17671">MAATIAFAQGQSEQQVMGILGAYGMGIPGDVEELLTVQENEEITAVAKIAEFAEGRFFLEVIGVKDGKRSQGAGRLLLGKILANPWECCRYAFSEQENNREYTVSTLARGYALGFYEKMGFQACTPAEIPEWYRDQCEECPERSTCEPMPMIYSGGERK</sequence>
<dbReference type="PATRIC" id="fig|49338.4.peg.4109"/>
<dbReference type="Gene3D" id="3.40.630.30">
    <property type="match status" value="1"/>
</dbReference>
<dbReference type="PROSITE" id="PS51186">
    <property type="entry name" value="GNAT"/>
    <property type="match status" value="1"/>
</dbReference>
<dbReference type="OMA" id="IFLESDM"/>
<name>A0A098B5T8_DESHA</name>
<reference evidence="2" key="1">
    <citation type="submission" date="2014-07" db="EMBL/GenBank/DDBJ databases">
        <authorList>
            <person name="Hornung V.Bastian."/>
        </authorList>
    </citation>
    <scope>NUCLEOTIDE SEQUENCE</scope>
    <source>
        <strain evidence="2">PCE-S</strain>
    </source>
</reference>
<dbReference type="GO" id="GO:0016747">
    <property type="term" value="F:acyltransferase activity, transferring groups other than amino-acyl groups"/>
    <property type="evidence" value="ECO:0007669"/>
    <property type="project" value="InterPro"/>
</dbReference>
<dbReference type="RefSeq" id="WP_005809118.1">
    <property type="nucleotide sequence ID" value="NZ_CABKQQ010000019.1"/>
</dbReference>
<accession>A0A098B5T8</accession>
<dbReference type="InterPro" id="IPR000182">
    <property type="entry name" value="GNAT_dom"/>
</dbReference>